<dbReference type="AlphaFoldDB" id="U6RF88"/>
<dbReference type="PANTHER" id="PTHR36934">
    <property type="entry name" value="BLR0278 PROTEIN"/>
    <property type="match status" value="1"/>
</dbReference>
<dbReference type="InterPro" id="IPR029069">
    <property type="entry name" value="HotDog_dom_sf"/>
</dbReference>
<evidence type="ECO:0000313" key="5">
    <source>
        <dbReference type="Proteomes" id="UP000017831"/>
    </source>
</evidence>
<evidence type="ECO:0000259" key="3">
    <source>
        <dbReference type="Pfam" id="PF22636"/>
    </source>
</evidence>
<feature type="domain" description="Fluoroacetyl-CoA-specific thioesterase-like" evidence="3">
    <location>
        <begin position="13"/>
        <end position="116"/>
    </location>
</feature>
<dbReference type="HOGENOM" id="CLU_119426_0_1_10"/>
<dbReference type="EMBL" id="AQHY01000026">
    <property type="protein sequence ID" value="EOA54391.1"/>
    <property type="molecule type" value="Genomic_DNA"/>
</dbReference>
<dbReference type="PANTHER" id="PTHR36934:SF1">
    <property type="entry name" value="THIOESTERASE DOMAIN-CONTAINING PROTEIN"/>
    <property type="match status" value="1"/>
</dbReference>
<evidence type="ECO:0000256" key="2">
    <source>
        <dbReference type="PIRSR" id="PIRSR014972-2"/>
    </source>
</evidence>
<evidence type="ECO:0000256" key="1">
    <source>
        <dbReference type="PIRSR" id="PIRSR014972-1"/>
    </source>
</evidence>
<dbReference type="InterPro" id="IPR054485">
    <property type="entry name" value="FlK-like_dom"/>
</dbReference>
<dbReference type="GeneID" id="60061793"/>
<dbReference type="Proteomes" id="UP000017831">
    <property type="component" value="Unassembled WGS sequence"/>
</dbReference>
<dbReference type="OrthoDB" id="6902891at2"/>
<dbReference type="eggNOG" id="COG5496">
    <property type="taxonomic scope" value="Bacteria"/>
</dbReference>
<evidence type="ECO:0000313" key="4">
    <source>
        <dbReference type="EMBL" id="EOA54391.1"/>
    </source>
</evidence>
<organism evidence="4 5">
    <name type="scientific">Phocaeicola massiliensis B84634 = Timone 84634 = DSM 17679 = JCM 13223</name>
    <dbReference type="NCBI Taxonomy" id="1121098"/>
    <lineage>
        <taxon>Bacteria</taxon>
        <taxon>Pseudomonadati</taxon>
        <taxon>Bacteroidota</taxon>
        <taxon>Bacteroidia</taxon>
        <taxon>Bacteroidales</taxon>
        <taxon>Bacteroidaceae</taxon>
        <taxon>Phocaeicola</taxon>
    </lineage>
</organism>
<dbReference type="Pfam" id="PF22636">
    <property type="entry name" value="FlK"/>
    <property type="match status" value="1"/>
</dbReference>
<sequence>METGLTYTSTVTVSEENIAATMGSGDLEVFATPAMVALMENAAMNAVVGELPEGATTVGAMMNTTHIKPSAMGDTVSATAVLKEVEGRKLTFEVHAKDSKGVIGEGMHVRYIVDREKFMSKLS</sequence>
<name>U6RF88_9BACT</name>
<dbReference type="SUPFAM" id="SSF54637">
    <property type="entry name" value="Thioesterase/thiol ester dehydrase-isomerase"/>
    <property type="match status" value="1"/>
</dbReference>
<keyword evidence="5" id="KW-1185">Reference proteome</keyword>
<feature type="binding site" evidence="2">
    <location>
        <position position="59"/>
    </location>
    <ligand>
        <name>CoA</name>
        <dbReference type="ChEBI" id="CHEBI:57287"/>
    </ligand>
</feature>
<feature type="binding site" evidence="2">
    <location>
        <position position="59"/>
    </location>
    <ligand>
        <name>substrate</name>
    </ligand>
</feature>
<gene>
    <name evidence="4" type="ORF">HMPREF1534_02269</name>
</gene>
<feature type="binding site" evidence="2">
    <location>
        <position position="110"/>
    </location>
    <ligand>
        <name>substrate</name>
    </ligand>
</feature>
<dbReference type="InterPro" id="IPR025540">
    <property type="entry name" value="FlK"/>
</dbReference>
<comment type="caution">
    <text evidence="4">The sequence shown here is derived from an EMBL/GenBank/DDBJ whole genome shotgun (WGS) entry which is preliminary data.</text>
</comment>
<feature type="active site" evidence="1">
    <location>
        <position position="32"/>
    </location>
</feature>
<dbReference type="PIRSF" id="PIRSF014972">
    <property type="entry name" value="FlK"/>
    <property type="match status" value="1"/>
</dbReference>
<feature type="active site" evidence="1">
    <location>
        <position position="66"/>
    </location>
</feature>
<dbReference type="RefSeq" id="WP_005941040.1">
    <property type="nucleotide sequence ID" value="NZ_KB890344.1"/>
</dbReference>
<reference evidence="4 5" key="1">
    <citation type="submission" date="2013-04" db="EMBL/GenBank/DDBJ databases">
        <title>The Genome Sequence of Bacteroides massiliensis DSM 17679.</title>
        <authorList>
            <consortium name="The Broad Institute Genomics Platform"/>
            <person name="Earl A."/>
            <person name="Ward D."/>
            <person name="Feldgarden M."/>
            <person name="Gevers D."/>
            <person name="Martens E."/>
            <person name="Fenner L."/>
            <person name="Roux V."/>
            <person name="Mallet M.N."/>
            <person name="Raoult D."/>
            <person name="Walker B."/>
            <person name="Young S."/>
            <person name="Zeng Q."/>
            <person name="Gargeya S."/>
            <person name="Fitzgerald M."/>
            <person name="Haas B."/>
            <person name="Abouelleil A."/>
            <person name="Allen A.W."/>
            <person name="Alvarado L."/>
            <person name="Arachchi H.M."/>
            <person name="Berlin A.M."/>
            <person name="Chapman S.B."/>
            <person name="Gainer-Dewar J."/>
            <person name="Goldberg J."/>
            <person name="Griggs A."/>
            <person name="Gujja S."/>
            <person name="Hansen M."/>
            <person name="Howarth C."/>
            <person name="Imamovic A."/>
            <person name="Ireland A."/>
            <person name="Larimer J."/>
            <person name="McCowan C."/>
            <person name="Murphy C."/>
            <person name="Pearson M."/>
            <person name="Poon T.W."/>
            <person name="Priest M."/>
            <person name="Roberts A."/>
            <person name="Saif S."/>
            <person name="Shea T."/>
            <person name="Sisk P."/>
            <person name="Sykes S."/>
            <person name="Wortman J."/>
            <person name="Nusbaum C."/>
            <person name="Birren B."/>
        </authorList>
    </citation>
    <scope>NUCLEOTIDE SEQUENCE [LARGE SCALE GENOMIC DNA]</scope>
    <source>
        <strain evidence="5">B84634 / Timone 84634 / DSM 17679 / JCM 13223</strain>
    </source>
</reference>
<dbReference type="PATRIC" id="fig|1121098.3.peg.2309"/>
<protein>
    <recommendedName>
        <fullName evidence="3">Fluoroacetyl-CoA-specific thioesterase-like domain-containing protein</fullName>
    </recommendedName>
</protein>
<proteinExistence type="predicted"/>
<feature type="active site" evidence="1">
    <location>
        <position position="40"/>
    </location>
</feature>
<accession>U6RF88</accession>
<dbReference type="Gene3D" id="3.10.129.10">
    <property type="entry name" value="Hotdog Thioesterase"/>
    <property type="match status" value="1"/>
</dbReference>